<sequence>MSLLREDEVELLESKLRDSTKGIIPKLSGDSFIKGSEVIDWMVANMSVSRVKASEYGQMLWNRGVFDHIAPHPFSDDGQLFRLKPSEASPRKPVDDQQWNQLKQDAANKDTSNVDPIAKLHKSIENATKVYQRLLRDKNQTASPNILLGLKLLDQTLNLIASNSGSNSSNVVHPCYSQILHLLNNPDAEVVANNNNNNNSTSTTTPTPAPTPSTNSNSNSSSKKTTTTQDSTKKTTTGSTTKTTNTTATTTTTNNNKTKEQEIQELTDALAFSERLEIGLVQQLNLAHQQTTLLKTLKKK</sequence>
<organism evidence="3 4">
    <name type="scientific">Heterostelium pallidum (strain ATCC 26659 / Pp 5 / PN500)</name>
    <name type="common">Cellular slime mold</name>
    <name type="synonym">Polysphondylium pallidum</name>
    <dbReference type="NCBI Taxonomy" id="670386"/>
    <lineage>
        <taxon>Eukaryota</taxon>
        <taxon>Amoebozoa</taxon>
        <taxon>Evosea</taxon>
        <taxon>Eumycetozoa</taxon>
        <taxon>Dictyostelia</taxon>
        <taxon>Acytosteliales</taxon>
        <taxon>Acytosteliaceae</taxon>
        <taxon>Heterostelium</taxon>
    </lineage>
</organism>
<gene>
    <name evidence="3" type="ORF">PPL_08224</name>
</gene>
<dbReference type="Gene3D" id="1.10.10.10">
    <property type="entry name" value="Winged helix-like DNA-binding domain superfamily/Winged helix DNA-binding domain"/>
    <property type="match status" value="1"/>
</dbReference>
<keyword evidence="4" id="KW-1185">Reference proteome</keyword>
<name>D3BIY9_HETP5</name>
<dbReference type="RefSeq" id="XP_020430887.1">
    <property type="nucleotide sequence ID" value="XM_020579048.1"/>
</dbReference>
<dbReference type="AlphaFoldDB" id="D3BIY9"/>
<dbReference type="EMBL" id="ADBJ01000037">
    <property type="protein sequence ID" value="EFA78763.1"/>
    <property type="molecule type" value="Genomic_DNA"/>
</dbReference>
<dbReference type="PROSITE" id="PS50186">
    <property type="entry name" value="DEP"/>
    <property type="match status" value="1"/>
</dbReference>
<dbReference type="SUPFAM" id="SSF46785">
    <property type="entry name" value="Winged helix' DNA-binding domain"/>
    <property type="match status" value="1"/>
</dbReference>
<reference evidence="3 4" key="1">
    <citation type="journal article" date="2011" name="Genome Res.">
        <title>Phylogeny-wide analysis of social amoeba genomes highlights ancient origins for complex intercellular communication.</title>
        <authorList>
            <person name="Heidel A.J."/>
            <person name="Lawal H.M."/>
            <person name="Felder M."/>
            <person name="Schilde C."/>
            <person name="Helps N.R."/>
            <person name="Tunggal B."/>
            <person name="Rivero F."/>
            <person name="John U."/>
            <person name="Schleicher M."/>
            <person name="Eichinger L."/>
            <person name="Platzer M."/>
            <person name="Noegel A.A."/>
            <person name="Schaap P."/>
            <person name="Gloeckner G."/>
        </authorList>
    </citation>
    <scope>NUCLEOTIDE SEQUENCE [LARGE SCALE GENOMIC DNA]</scope>
    <source>
        <strain evidence="4">ATCC 26659 / Pp 5 / PN500</strain>
    </source>
</reference>
<dbReference type="InterPro" id="IPR036390">
    <property type="entry name" value="WH_DNA-bd_sf"/>
</dbReference>
<evidence type="ECO:0000256" key="1">
    <source>
        <dbReference type="SAM" id="MobiDB-lite"/>
    </source>
</evidence>
<feature type="domain" description="DEP" evidence="2">
    <location>
        <begin position="35"/>
        <end position="85"/>
    </location>
</feature>
<dbReference type="GeneID" id="31363704"/>
<feature type="region of interest" description="Disordered" evidence="1">
    <location>
        <begin position="190"/>
        <end position="260"/>
    </location>
</feature>
<dbReference type="InParanoid" id="D3BIY9"/>
<feature type="compositionally biased region" description="Low complexity" evidence="1">
    <location>
        <begin position="193"/>
        <end position="256"/>
    </location>
</feature>
<evidence type="ECO:0000313" key="4">
    <source>
        <dbReference type="Proteomes" id="UP000001396"/>
    </source>
</evidence>
<dbReference type="InterPro" id="IPR000591">
    <property type="entry name" value="DEP_dom"/>
</dbReference>
<protein>
    <recommendedName>
        <fullName evidence="2">DEP domain-containing protein</fullName>
    </recommendedName>
</protein>
<accession>D3BIY9</accession>
<dbReference type="SMART" id="SM00049">
    <property type="entry name" value="DEP"/>
    <property type="match status" value="1"/>
</dbReference>
<dbReference type="Proteomes" id="UP000001396">
    <property type="component" value="Unassembled WGS sequence"/>
</dbReference>
<dbReference type="InterPro" id="IPR036388">
    <property type="entry name" value="WH-like_DNA-bd_sf"/>
</dbReference>
<dbReference type="GO" id="GO:0035556">
    <property type="term" value="P:intracellular signal transduction"/>
    <property type="evidence" value="ECO:0007669"/>
    <property type="project" value="InterPro"/>
</dbReference>
<proteinExistence type="predicted"/>
<dbReference type="CDD" id="cd04371">
    <property type="entry name" value="DEP"/>
    <property type="match status" value="1"/>
</dbReference>
<evidence type="ECO:0000313" key="3">
    <source>
        <dbReference type="EMBL" id="EFA78763.1"/>
    </source>
</evidence>
<dbReference type="Pfam" id="PF00610">
    <property type="entry name" value="DEP"/>
    <property type="match status" value="1"/>
</dbReference>
<comment type="caution">
    <text evidence="3">The sequence shown here is derived from an EMBL/GenBank/DDBJ whole genome shotgun (WGS) entry which is preliminary data.</text>
</comment>
<evidence type="ECO:0000259" key="2">
    <source>
        <dbReference type="PROSITE" id="PS50186"/>
    </source>
</evidence>